<dbReference type="PROSITE" id="PS01124">
    <property type="entry name" value="HTH_ARAC_FAMILY_2"/>
    <property type="match status" value="1"/>
</dbReference>
<evidence type="ECO:0000256" key="2">
    <source>
        <dbReference type="ARBA" id="ARBA00023125"/>
    </source>
</evidence>
<evidence type="ECO:0000259" key="4">
    <source>
        <dbReference type="PROSITE" id="PS01124"/>
    </source>
</evidence>
<protein>
    <recommendedName>
        <fullName evidence="4">HTH araC/xylS-type domain-containing protein</fullName>
    </recommendedName>
</protein>
<evidence type="ECO:0000256" key="1">
    <source>
        <dbReference type="ARBA" id="ARBA00023015"/>
    </source>
</evidence>
<evidence type="ECO:0000313" key="5">
    <source>
        <dbReference type="EMBL" id="ORB56336.1"/>
    </source>
</evidence>
<keyword evidence="2" id="KW-0238">DNA-binding</keyword>
<dbReference type="InterPro" id="IPR050204">
    <property type="entry name" value="AraC_XylS_family_regulators"/>
</dbReference>
<dbReference type="GO" id="GO:0003700">
    <property type="term" value="F:DNA-binding transcription factor activity"/>
    <property type="evidence" value="ECO:0007669"/>
    <property type="project" value="InterPro"/>
</dbReference>
<proteinExistence type="predicted"/>
<dbReference type="Pfam" id="PF12833">
    <property type="entry name" value="HTH_18"/>
    <property type="match status" value="1"/>
</dbReference>
<reference evidence="5 6" key="1">
    <citation type="submission" date="2016-12" db="EMBL/GenBank/DDBJ databases">
        <title>The new phylogeny of genus Mycobacterium.</title>
        <authorList>
            <person name="Tortoli E."/>
            <person name="Trovato A."/>
            <person name="Cirillo D.M."/>
        </authorList>
    </citation>
    <scope>NUCLEOTIDE SEQUENCE [LARGE SCALE GENOMIC DNA]</scope>
    <source>
        <strain evidence="5 6">CCUG 66554</strain>
    </source>
</reference>
<dbReference type="InterPro" id="IPR020449">
    <property type="entry name" value="Tscrpt_reg_AraC-type_HTH"/>
</dbReference>
<dbReference type="GO" id="GO:0043565">
    <property type="term" value="F:sequence-specific DNA binding"/>
    <property type="evidence" value="ECO:0007669"/>
    <property type="project" value="InterPro"/>
</dbReference>
<dbReference type="PROSITE" id="PS00041">
    <property type="entry name" value="HTH_ARAC_FAMILY_1"/>
    <property type="match status" value="1"/>
</dbReference>
<dbReference type="InterPro" id="IPR009057">
    <property type="entry name" value="Homeodomain-like_sf"/>
</dbReference>
<keyword evidence="3" id="KW-0804">Transcription</keyword>
<dbReference type="RefSeq" id="WP_165757483.1">
    <property type="nucleotide sequence ID" value="NZ_MVII01000017.1"/>
</dbReference>
<dbReference type="PANTHER" id="PTHR46796">
    <property type="entry name" value="HTH-TYPE TRANSCRIPTIONAL ACTIVATOR RHAS-RELATED"/>
    <property type="match status" value="1"/>
</dbReference>
<dbReference type="InterPro" id="IPR018060">
    <property type="entry name" value="HTH_AraC"/>
</dbReference>
<dbReference type="PANTHER" id="PTHR46796:SF14">
    <property type="entry name" value="TRANSCRIPTIONAL REGULATORY PROTEIN"/>
    <property type="match status" value="1"/>
</dbReference>
<name>A0A1X0J3D2_9MYCO</name>
<dbReference type="PRINTS" id="PR00032">
    <property type="entry name" value="HTHARAC"/>
</dbReference>
<sequence>MTTNGAELVYATERISQPTDWCIHEPHHVLVVHRSGLLNTLEVEIESGPSGRALPQVGDVWVIPAGHQYAALAQGGAVQYCQLDIEPRLLPNIDLKPAVQQRDPLTHQLVEQIGTASRRQDIFSLLFVDWLAEALFLHLAHKLSGSSSHRPSPFREFNNATRLAILECLDAGPDADTRLQKLAALADMSAREFNRTFAMTFHTAPHQLLLSRRIARAKQLLMSTSQSVTKIAATLGFYDLEHFSGVFKRRVGLTPSGYRSARRLRI</sequence>
<accession>A0A1X0J3D2</accession>
<dbReference type="SUPFAM" id="SSF46689">
    <property type="entry name" value="Homeodomain-like"/>
    <property type="match status" value="1"/>
</dbReference>
<gene>
    <name evidence="5" type="ORF">BST43_13995</name>
</gene>
<comment type="caution">
    <text evidence="5">The sequence shown here is derived from an EMBL/GenBank/DDBJ whole genome shotgun (WGS) entry which is preliminary data.</text>
</comment>
<evidence type="ECO:0000256" key="3">
    <source>
        <dbReference type="ARBA" id="ARBA00023163"/>
    </source>
</evidence>
<organism evidence="5 6">
    <name type="scientific">Mycobacteroides saopaulense</name>
    <dbReference type="NCBI Taxonomy" id="1578165"/>
    <lineage>
        <taxon>Bacteria</taxon>
        <taxon>Bacillati</taxon>
        <taxon>Actinomycetota</taxon>
        <taxon>Actinomycetes</taxon>
        <taxon>Mycobacteriales</taxon>
        <taxon>Mycobacteriaceae</taxon>
        <taxon>Mycobacteroides</taxon>
    </lineage>
</organism>
<keyword evidence="1" id="KW-0805">Transcription regulation</keyword>
<feature type="domain" description="HTH araC/xylS-type" evidence="4">
    <location>
        <begin position="163"/>
        <end position="261"/>
    </location>
</feature>
<dbReference type="Proteomes" id="UP000192434">
    <property type="component" value="Unassembled WGS sequence"/>
</dbReference>
<dbReference type="AlphaFoldDB" id="A0A1X0J3D2"/>
<dbReference type="InterPro" id="IPR018062">
    <property type="entry name" value="HTH_AraC-typ_CS"/>
</dbReference>
<dbReference type="SMART" id="SM00342">
    <property type="entry name" value="HTH_ARAC"/>
    <property type="match status" value="1"/>
</dbReference>
<dbReference type="EMBL" id="MVII01000017">
    <property type="protein sequence ID" value="ORB56336.1"/>
    <property type="molecule type" value="Genomic_DNA"/>
</dbReference>
<evidence type="ECO:0000313" key="6">
    <source>
        <dbReference type="Proteomes" id="UP000192434"/>
    </source>
</evidence>
<dbReference type="Gene3D" id="1.10.10.60">
    <property type="entry name" value="Homeodomain-like"/>
    <property type="match status" value="1"/>
</dbReference>